<dbReference type="PANTHER" id="PTHR43409:SF4">
    <property type="entry name" value="RADICAL SAM SUPERFAMILY PROTEIN"/>
    <property type="match status" value="1"/>
</dbReference>
<feature type="domain" description="Radical SAM core" evidence="6">
    <location>
        <begin position="11"/>
        <end position="244"/>
    </location>
</feature>
<dbReference type="RefSeq" id="WP_066732162.1">
    <property type="nucleotide sequence ID" value="NZ_JAJCIQ010000001.1"/>
</dbReference>
<evidence type="ECO:0000256" key="2">
    <source>
        <dbReference type="ARBA" id="ARBA00022691"/>
    </source>
</evidence>
<dbReference type="Gene3D" id="3.80.30.20">
    <property type="entry name" value="tm_1862 like domain"/>
    <property type="match status" value="1"/>
</dbReference>
<evidence type="ECO:0000313" key="7">
    <source>
        <dbReference type="EMBL" id="MCB7386045.1"/>
    </source>
</evidence>
<evidence type="ECO:0000256" key="1">
    <source>
        <dbReference type="ARBA" id="ARBA00001966"/>
    </source>
</evidence>
<organism evidence="7 8">
    <name type="scientific">Bariatricus massiliensis</name>
    <dbReference type="NCBI Taxonomy" id="1745713"/>
    <lineage>
        <taxon>Bacteria</taxon>
        <taxon>Bacillati</taxon>
        <taxon>Bacillota</taxon>
        <taxon>Clostridia</taxon>
        <taxon>Lachnospirales</taxon>
        <taxon>Lachnospiraceae</taxon>
        <taxon>Bariatricus</taxon>
    </lineage>
</organism>
<dbReference type="InterPro" id="IPR007197">
    <property type="entry name" value="rSAM"/>
</dbReference>
<reference evidence="7 8" key="1">
    <citation type="submission" date="2021-10" db="EMBL/GenBank/DDBJ databases">
        <title>Collection of gut derived symbiotic bacterial strains cultured from healthy donors.</title>
        <authorList>
            <person name="Lin H."/>
            <person name="Littmann E."/>
            <person name="Kohout C."/>
            <person name="Pamer E.G."/>
        </authorList>
    </citation>
    <scope>NUCLEOTIDE SEQUENCE [LARGE SCALE GENOMIC DNA]</scope>
    <source>
        <strain evidence="7 8">DFI.1.165</strain>
    </source>
</reference>
<evidence type="ECO:0000256" key="5">
    <source>
        <dbReference type="ARBA" id="ARBA00023014"/>
    </source>
</evidence>
<dbReference type="EMBL" id="JAJCIS010000001">
    <property type="protein sequence ID" value="MCB7386045.1"/>
    <property type="molecule type" value="Genomic_DNA"/>
</dbReference>
<dbReference type="InterPro" id="IPR006638">
    <property type="entry name" value="Elp3/MiaA/NifB-like_rSAM"/>
</dbReference>
<dbReference type="InterPro" id="IPR058240">
    <property type="entry name" value="rSAM_sf"/>
</dbReference>
<dbReference type="SFLD" id="SFLDG01095">
    <property type="entry name" value="Uncharacterised_Radical_SAM_Su"/>
    <property type="match status" value="1"/>
</dbReference>
<proteinExistence type="predicted"/>
<dbReference type="SFLD" id="SFLDS00029">
    <property type="entry name" value="Radical_SAM"/>
    <property type="match status" value="1"/>
</dbReference>
<dbReference type="PANTHER" id="PTHR43409">
    <property type="entry name" value="ANAEROBIC MAGNESIUM-PROTOPORPHYRIN IX MONOMETHYL ESTER CYCLASE-RELATED"/>
    <property type="match status" value="1"/>
</dbReference>
<evidence type="ECO:0000259" key="6">
    <source>
        <dbReference type="PROSITE" id="PS51918"/>
    </source>
</evidence>
<gene>
    <name evidence="7" type="ORF">LIZ65_01990</name>
</gene>
<accession>A0ABS8DCA3</accession>
<dbReference type="Pfam" id="PF04055">
    <property type="entry name" value="Radical_SAM"/>
    <property type="match status" value="1"/>
</dbReference>
<name>A0ABS8DCA3_9FIRM</name>
<evidence type="ECO:0000313" key="8">
    <source>
        <dbReference type="Proteomes" id="UP001299546"/>
    </source>
</evidence>
<dbReference type="PROSITE" id="PS51918">
    <property type="entry name" value="RADICAL_SAM"/>
    <property type="match status" value="1"/>
</dbReference>
<sequence>MQYEGQICRAPMERASFMLPVMVGCSYNRCKFCNLFRHLKYRILPLEQIEDEIKRVKKVGGRPKKIFLGDGNAFGLKTERLDEILSMIQNYFPECQTVNMDATVTSILQKSEEELDKLYQKGVRHLYIGIESGLDDVLKFMKKDHNVSQAYEAVRRIKGAGMSFDAHIMTGVAGKGRGIENAEALAEFFDRTEPSHVVNFSMFLHREVPLYSDIKEQTFTPADELENLRGERRLVEILVEKQERQDNVILYDGFHDYIKFRVRGILPADREKMLDKLDKEILYFERQEPVFSYVQGECPDLEKCDGLNKVWDMA</sequence>
<dbReference type="SUPFAM" id="SSF102114">
    <property type="entry name" value="Radical SAM enzymes"/>
    <property type="match status" value="1"/>
</dbReference>
<keyword evidence="5" id="KW-0411">Iron-sulfur</keyword>
<dbReference type="InterPro" id="IPR023404">
    <property type="entry name" value="rSAM_horseshoe"/>
</dbReference>
<comment type="caution">
    <text evidence="7">The sequence shown here is derived from an EMBL/GenBank/DDBJ whole genome shotgun (WGS) entry which is preliminary data.</text>
</comment>
<keyword evidence="3" id="KW-0479">Metal-binding</keyword>
<dbReference type="Proteomes" id="UP001299546">
    <property type="component" value="Unassembled WGS sequence"/>
</dbReference>
<keyword evidence="8" id="KW-1185">Reference proteome</keyword>
<dbReference type="CDD" id="cd01335">
    <property type="entry name" value="Radical_SAM"/>
    <property type="match status" value="1"/>
</dbReference>
<evidence type="ECO:0000256" key="3">
    <source>
        <dbReference type="ARBA" id="ARBA00022723"/>
    </source>
</evidence>
<protein>
    <submittedName>
        <fullName evidence="7">Radical SAM protein</fullName>
    </submittedName>
</protein>
<keyword evidence="4" id="KW-0408">Iron</keyword>
<dbReference type="SMART" id="SM00729">
    <property type="entry name" value="Elp3"/>
    <property type="match status" value="1"/>
</dbReference>
<dbReference type="SFLD" id="SFLDG01082">
    <property type="entry name" value="B12-binding_domain_containing"/>
    <property type="match status" value="1"/>
</dbReference>
<keyword evidence="2" id="KW-0949">S-adenosyl-L-methionine</keyword>
<evidence type="ECO:0000256" key="4">
    <source>
        <dbReference type="ARBA" id="ARBA00023004"/>
    </source>
</evidence>
<dbReference type="InterPro" id="IPR051198">
    <property type="entry name" value="BchE-like"/>
</dbReference>
<comment type="cofactor">
    <cofactor evidence="1">
        <name>[4Fe-4S] cluster</name>
        <dbReference type="ChEBI" id="CHEBI:49883"/>
    </cofactor>
</comment>